<feature type="domain" description="CoA-binding" evidence="1">
    <location>
        <begin position="2"/>
        <end position="113"/>
    </location>
</feature>
<keyword evidence="3" id="KW-1185">Reference proteome</keyword>
<evidence type="ECO:0000313" key="3">
    <source>
        <dbReference type="Proteomes" id="UP000321497"/>
    </source>
</evidence>
<comment type="caution">
    <text evidence="2">The sequence shown here is derived from an EMBL/GenBank/DDBJ whole genome shotgun (WGS) entry which is preliminary data.</text>
</comment>
<evidence type="ECO:0000259" key="1">
    <source>
        <dbReference type="Pfam" id="PF13380"/>
    </source>
</evidence>
<sequence>MKNTLVLGASLNPSRYSNLAINRLVNHGHPVEAIGLKKGVVSGVAILTEKEPFEDIDTVTLYLNPKRQVEYYDYIISLKPKRVIFNPGTENPEFYTLLKKHNIESEVACTLVLLGTNQY</sequence>
<gene>
    <name evidence="2" type="ORF">ESU54_13385</name>
</gene>
<accession>A0A5C6YWP6</accession>
<dbReference type="OrthoDB" id="708726at2"/>
<reference evidence="2 3" key="1">
    <citation type="submission" date="2019-08" db="EMBL/GenBank/DDBJ databases">
        <title>Genome of Aequorivita antarctica SW49 (type strain).</title>
        <authorList>
            <person name="Bowman J.P."/>
        </authorList>
    </citation>
    <scope>NUCLEOTIDE SEQUENCE [LARGE SCALE GENOMIC DNA]</scope>
    <source>
        <strain evidence="2 3">SW49</strain>
    </source>
</reference>
<dbReference type="Gene3D" id="3.40.50.720">
    <property type="entry name" value="NAD(P)-binding Rossmann-like Domain"/>
    <property type="match status" value="1"/>
</dbReference>
<evidence type="ECO:0000313" key="2">
    <source>
        <dbReference type="EMBL" id="TXD72046.1"/>
    </source>
</evidence>
<name>A0A5C6YWP6_9FLAO</name>
<dbReference type="AlphaFoldDB" id="A0A5C6YWP6"/>
<dbReference type="Proteomes" id="UP000321497">
    <property type="component" value="Unassembled WGS sequence"/>
</dbReference>
<protein>
    <submittedName>
        <fullName evidence="2">CoA-binding protein</fullName>
    </submittedName>
</protein>
<organism evidence="2 3">
    <name type="scientific">Aequorivita antarctica</name>
    <dbReference type="NCBI Taxonomy" id="153266"/>
    <lineage>
        <taxon>Bacteria</taxon>
        <taxon>Pseudomonadati</taxon>
        <taxon>Bacteroidota</taxon>
        <taxon>Flavobacteriia</taxon>
        <taxon>Flavobacteriales</taxon>
        <taxon>Flavobacteriaceae</taxon>
        <taxon>Aequorivita</taxon>
    </lineage>
</organism>
<dbReference type="InterPro" id="IPR036291">
    <property type="entry name" value="NAD(P)-bd_dom_sf"/>
</dbReference>
<dbReference type="InterPro" id="IPR003781">
    <property type="entry name" value="CoA-bd"/>
</dbReference>
<dbReference type="Pfam" id="PF13380">
    <property type="entry name" value="CoA_binding_2"/>
    <property type="match status" value="1"/>
</dbReference>
<dbReference type="SUPFAM" id="SSF51735">
    <property type="entry name" value="NAD(P)-binding Rossmann-fold domains"/>
    <property type="match status" value="1"/>
</dbReference>
<dbReference type="EMBL" id="VORT01000010">
    <property type="protein sequence ID" value="TXD72046.1"/>
    <property type="molecule type" value="Genomic_DNA"/>
</dbReference>
<proteinExistence type="predicted"/>